<dbReference type="GO" id="GO:0003878">
    <property type="term" value="F:ATP citrate synthase activity"/>
    <property type="evidence" value="ECO:0007669"/>
    <property type="project" value="TreeGrafter"/>
</dbReference>
<dbReference type="InterPro" id="IPR036969">
    <property type="entry name" value="Citrate_synthase_sf"/>
</dbReference>
<dbReference type="CDD" id="cd06100">
    <property type="entry name" value="CCL_ACL-C"/>
    <property type="match status" value="1"/>
</dbReference>
<dbReference type="SUPFAM" id="SSF48256">
    <property type="entry name" value="Citrate synthase"/>
    <property type="match status" value="1"/>
</dbReference>
<dbReference type="InterPro" id="IPR016143">
    <property type="entry name" value="Citrate_synth-like_sm_a-sub"/>
</dbReference>
<dbReference type="GO" id="GO:0006633">
    <property type="term" value="P:fatty acid biosynthetic process"/>
    <property type="evidence" value="ECO:0007669"/>
    <property type="project" value="TreeGrafter"/>
</dbReference>
<reference evidence="1" key="1">
    <citation type="submission" date="2016-06" db="UniProtKB">
        <authorList>
            <consortium name="WormBaseParasite"/>
        </authorList>
    </citation>
    <scope>IDENTIFICATION</scope>
</reference>
<dbReference type="Pfam" id="PF00285">
    <property type="entry name" value="Citrate_synt"/>
    <property type="match status" value="1"/>
</dbReference>
<name>A0A183AGW7_9TREM</name>
<protein>
    <submittedName>
        <fullName evidence="1">ATP citrate synthase</fullName>
    </submittedName>
</protein>
<dbReference type="PANTHER" id="PTHR23118">
    <property type="entry name" value="ATP-CITRATE SYNTHASE"/>
    <property type="match status" value="1"/>
</dbReference>
<dbReference type="WBParaSite" id="ECPE_0000621501-mRNA-1">
    <property type="protein sequence ID" value="ECPE_0000621501-mRNA-1"/>
    <property type="gene ID" value="ECPE_0000621501"/>
</dbReference>
<dbReference type="AlphaFoldDB" id="A0A183AGW7"/>
<proteinExistence type="predicted"/>
<dbReference type="GO" id="GO:0005829">
    <property type="term" value="C:cytosol"/>
    <property type="evidence" value="ECO:0007669"/>
    <property type="project" value="TreeGrafter"/>
</dbReference>
<sequence length="293" mass="32085">LGLIRRPAAFTSTICDDRGPELLFAGVPISQVISEQLGIGGVLGLLWFKRRLPEYCTKFLELCLVITADHGPAVSGALNTIVTARAGKDLLSSLTAGLLTIGDRFGGALDAAARQFSAAFDAGLKPAEFVANERRGSRLIMGIGHRVKSITNPDLRVKLLSEFVHQHFPATPLVDYAFAVEQVTTKKVQQNYLSVSIERPNLILNVDGMIGVAMVDLLRHCGQFTREEADEYVAIGTLNALFVLGRSIGFIGLSVLQLPDCAGHYLDQRRLHQGLYRHPWEDISYLLPEPDNH</sequence>
<dbReference type="PANTHER" id="PTHR23118:SF42">
    <property type="entry name" value="ATP-CITRATE SYNTHASE"/>
    <property type="match status" value="1"/>
</dbReference>
<evidence type="ECO:0000313" key="1">
    <source>
        <dbReference type="WBParaSite" id="ECPE_0000621501-mRNA-1"/>
    </source>
</evidence>
<organism evidence="1">
    <name type="scientific">Echinostoma caproni</name>
    <dbReference type="NCBI Taxonomy" id="27848"/>
    <lineage>
        <taxon>Eukaryota</taxon>
        <taxon>Metazoa</taxon>
        <taxon>Spiralia</taxon>
        <taxon>Lophotrochozoa</taxon>
        <taxon>Platyhelminthes</taxon>
        <taxon>Trematoda</taxon>
        <taxon>Digenea</taxon>
        <taxon>Plagiorchiida</taxon>
        <taxon>Echinostomata</taxon>
        <taxon>Echinostomatoidea</taxon>
        <taxon>Echinostomatidae</taxon>
        <taxon>Echinostoma</taxon>
    </lineage>
</organism>
<dbReference type="GO" id="GO:0006085">
    <property type="term" value="P:acetyl-CoA biosynthetic process"/>
    <property type="evidence" value="ECO:0007669"/>
    <property type="project" value="TreeGrafter"/>
</dbReference>
<accession>A0A183AGW7</accession>
<dbReference type="Gene3D" id="1.10.230.10">
    <property type="entry name" value="Cytochrome P450-Terp, domain 2"/>
    <property type="match status" value="1"/>
</dbReference>
<dbReference type="InterPro" id="IPR002020">
    <property type="entry name" value="Citrate_synthase"/>
</dbReference>